<keyword evidence="1" id="KW-0378">Hydrolase</keyword>
<dbReference type="AlphaFoldDB" id="A0A552AH56"/>
<comment type="caution">
    <text evidence="1">The sequence shown here is derived from an EMBL/GenBank/DDBJ whole genome shotgun (WGS) entry which is preliminary data.</text>
</comment>
<keyword evidence="1" id="KW-0540">Nuclease</keyword>
<reference evidence="1 2" key="1">
    <citation type="submission" date="2019-01" db="EMBL/GenBank/DDBJ databases">
        <title>Coherence of Microcystis species and biogeography revealed through population genomics.</title>
        <authorList>
            <person name="Perez-Carrascal O.M."/>
            <person name="Terrat Y."/>
            <person name="Giani A."/>
            <person name="Fortin N."/>
            <person name="Tromas N."/>
            <person name="Shapiro B.J."/>
        </authorList>
    </citation>
    <scope>NUCLEOTIDE SEQUENCE [LARGE SCALE GENOMIC DNA]</scope>
    <source>
        <strain evidence="1">Ma_OC_H_19870700_S124</strain>
    </source>
</reference>
<keyword evidence="1" id="KW-0255">Endonuclease</keyword>
<dbReference type="GO" id="GO:0004519">
    <property type="term" value="F:endonuclease activity"/>
    <property type="evidence" value="ECO:0007669"/>
    <property type="project" value="UniProtKB-KW"/>
</dbReference>
<accession>A0A552AH56</accession>
<dbReference type="Gene3D" id="1.10.30.50">
    <property type="match status" value="1"/>
</dbReference>
<dbReference type="Proteomes" id="UP000316280">
    <property type="component" value="Unassembled WGS sequence"/>
</dbReference>
<proteinExistence type="predicted"/>
<organism evidence="1 2">
    <name type="scientific">Microcystis aeruginosa Ma_OC_H_19870700_S124</name>
    <dbReference type="NCBI Taxonomy" id="2486262"/>
    <lineage>
        <taxon>Bacteria</taxon>
        <taxon>Bacillati</taxon>
        <taxon>Cyanobacteriota</taxon>
        <taxon>Cyanophyceae</taxon>
        <taxon>Oscillatoriophycideae</taxon>
        <taxon>Chroococcales</taxon>
        <taxon>Microcystaceae</taxon>
        <taxon>Microcystis</taxon>
    </lineage>
</organism>
<dbReference type="EMBL" id="SFBR01000125">
    <property type="protein sequence ID" value="TRT84799.1"/>
    <property type="molecule type" value="Genomic_DNA"/>
</dbReference>
<sequence length="347" mass="40384">MKFLEINPTSEDYWRAIILFGRNVACYKFALAKALLEIAREGKTEIKLENLAIPYGMQIVRHLQISDKQTTSRSSQFLDIYRQFNLGQIDQALLIDATVRLGFENVIDAFHNLPTGEINQPFFDRSQWKIKKRIILTDDLLKLVEKQELDNLEREIEARWRLVETSWLLSVNRRIIEHDPLDGKLFTLGNYNIDSSSKRRINITSCRHAIDGYQKGKCFYCFTPVSIVDNSDNLADVDHFFPRSLNDYIEGIDGVWNLVLSCHKCNRGENGKFDRLPNLKYLERLQVRNEFLIDSHHPLRETLIAQTGTNKMGRQRFLQNNYNEVQRLLGVATGKGWKPSIEYPIAF</sequence>
<protein>
    <submittedName>
        <fullName evidence="1">HNH endonuclease</fullName>
    </submittedName>
</protein>
<evidence type="ECO:0000313" key="1">
    <source>
        <dbReference type="EMBL" id="TRT84799.1"/>
    </source>
</evidence>
<gene>
    <name evidence="1" type="ORF">EWV63_14475</name>
</gene>
<evidence type="ECO:0000313" key="2">
    <source>
        <dbReference type="Proteomes" id="UP000316280"/>
    </source>
</evidence>
<name>A0A552AH56_MICAE</name>